<feature type="domain" description="Response regulatory" evidence="2">
    <location>
        <begin position="3"/>
        <end position="115"/>
    </location>
</feature>
<dbReference type="InterPro" id="IPR046947">
    <property type="entry name" value="LytR-like"/>
</dbReference>
<evidence type="ECO:0000259" key="2">
    <source>
        <dbReference type="PROSITE" id="PS50110"/>
    </source>
</evidence>
<dbReference type="InterPro" id="IPR001789">
    <property type="entry name" value="Sig_transdc_resp-reg_receiver"/>
</dbReference>
<dbReference type="Pfam" id="PF04397">
    <property type="entry name" value="LytTR"/>
    <property type="match status" value="1"/>
</dbReference>
<dbReference type="PROSITE" id="PS50930">
    <property type="entry name" value="HTH_LYTTR"/>
    <property type="match status" value="1"/>
</dbReference>
<protein>
    <submittedName>
        <fullName evidence="4">Response regulator transcription factor</fullName>
    </submittedName>
</protein>
<dbReference type="PANTHER" id="PTHR37299:SF1">
    <property type="entry name" value="STAGE 0 SPORULATION PROTEIN A HOMOLOG"/>
    <property type="match status" value="1"/>
</dbReference>
<dbReference type="InterPro" id="IPR007492">
    <property type="entry name" value="LytTR_DNA-bd_dom"/>
</dbReference>
<dbReference type="Gene3D" id="3.40.50.2300">
    <property type="match status" value="1"/>
</dbReference>
<dbReference type="SUPFAM" id="SSF52172">
    <property type="entry name" value="CheY-like"/>
    <property type="match status" value="1"/>
</dbReference>
<dbReference type="Pfam" id="PF00072">
    <property type="entry name" value="Response_reg"/>
    <property type="match status" value="1"/>
</dbReference>
<dbReference type="SMART" id="SM00448">
    <property type="entry name" value="REC"/>
    <property type="match status" value="1"/>
</dbReference>
<dbReference type="Gene3D" id="2.40.50.1020">
    <property type="entry name" value="LytTr DNA-binding domain"/>
    <property type="match status" value="1"/>
</dbReference>
<name>A0ABX0HAQ1_9BACT</name>
<dbReference type="PANTHER" id="PTHR37299">
    <property type="entry name" value="TRANSCRIPTIONAL REGULATOR-RELATED"/>
    <property type="match status" value="1"/>
</dbReference>
<keyword evidence="1" id="KW-0597">Phosphoprotein</keyword>
<sequence length="252" mass="28882">MYSTLLVEDEKLAADRLERMLQQIAPDIRILAKVDSVSAAVEFLKNNNPELIFLDIHLADGSGFEIFDQVRVACPVIFTTAYDEYALRAFQVNGIAYLLKPISQEALAGSLQKLKSIQASDKQLAQVDRLLEQIRKREITYRKRFLVSAGNTIKSIAIQELAYFYAENKAVYLVEQTGYKYVLDETLDQLQEVLDPEQFFRVNRSFLVQVSAIRQMHPYSRSRIKLDLEPPCSKECISSSEKTAEFKDWLGR</sequence>
<organism evidence="4 5">
    <name type="scientific">Cyclobacterium plantarum</name>
    <dbReference type="NCBI Taxonomy" id="2716263"/>
    <lineage>
        <taxon>Bacteria</taxon>
        <taxon>Pseudomonadati</taxon>
        <taxon>Bacteroidota</taxon>
        <taxon>Cytophagia</taxon>
        <taxon>Cytophagales</taxon>
        <taxon>Cyclobacteriaceae</taxon>
        <taxon>Cyclobacterium</taxon>
    </lineage>
</organism>
<evidence type="ECO:0000256" key="1">
    <source>
        <dbReference type="PROSITE-ProRule" id="PRU00169"/>
    </source>
</evidence>
<keyword evidence="5" id="KW-1185">Reference proteome</keyword>
<comment type="caution">
    <text evidence="4">The sequence shown here is derived from an EMBL/GenBank/DDBJ whole genome shotgun (WGS) entry which is preliminary data.</text>
</comment>
<evidence type="ECO:0000313" key="5">
    <source>
        <dbReference type="Proteomes" id="UP000649799"/>
    </source>
</evidence>
<feature type="domain" description="HTH LytTR-type" evidence="3">
    <location>
        <begin position="145"/>
        <end position="252"/>
    </location>
</feature>
<dbReference type="InterPro" id="IPR011006">
    <property type="entry name" value="CheY-like_superfamily"/>
</dbReference>
<dbReference type="EMBL" id="JAANYN010000009">
    <property type="protein sequence ID" value="NHE58964.1"/>
    <property type="molecule type" value="Genomic_DNA"/>
</dbReference>
<proteinExistence type="predicted"/>
<evidence type="ECO:0000259" key="3">
    <source>
        <dbReference type="PROSITE" id="PS50930"/>
    </source>
</evidence>
<evidence type="ECO:0000313" key="4">
    <source>
        <dbReference type="EMBL" id="NHE58964.1"/>
    </source>
</evidence>
<dbReference type="PROSITE" id="PS50110">
    <property type="entry name" value="RESPONSE_REGULATORY"/>
    <property type="match status" value="1"/>
</dbReference>
<gene>
    <name evidence="4" type="ORF">G9Q97_19320</name>
</gene>
<dbReference type="SMART" id="SM00850">
    <property type="entry name" value="LytTR"/>
    <property type="match status" value="1"/>
</dbReference>
<accession>A0ABX0HAQ1</accession>
<dbReference type="RefSeq" id="WP_166149859.1">
    <property type="nucleotide sequence ID" value="NZ_JAANYN010000009.1"/>
</dbReference>
<feature type="modified residue" description="4-aspartylphosphate" evidence="1">
    <location>
        <position position="55"/>
    </location>
</feature>
<reference evidence="4 5" key="1">
    <citation type="submission" date="2020-03" db="EMBL/GenBank/DDBJ databases">
        <title>Cyclobacterium plantarum sp. nov., a marine bacterium isolated from a coastal-marine wetland.</title>
        <authorList>
            <person name="Sanchez-Porro C."/>
            <person name="Ventosa A."/>
            <person name="Amoozegar M."/>
        </authorList>
    </citation>
    <scope>NUCLEOTIDE SEQUENCE [LARGE SCALE GENOMIC DNA]</scope>
    <source>
        <strain evidence="4 5">GBPx2</strain>
    </source>
</reference>
<dbReference type="Proteomes" id="UP000649799">
    <property type="component" value="Unassembled WGS sequence"/>
</dbReference>